<organism evidence="3 4">
    <name type="scientific">Parasphingorhabdus halotolerans</name>
    <dbReference type="NCBI Taxonomy" id="2725558"/>
    <lineage>
        <taxon>Bacteria</taxon>
        <taxon>Pseudomonadati</taxon>
        <taxon>Pseudomonadota</taxon>
        <taxon>Alphaproteobacteria</taxon>
        <taxon>Sphingomonadales</taxon>
        <taxon>Sphingomonadaceae</taxon>
        <taxon>Parasphingorhabdus</taxon>
    </lineage>
</organism>
<dbReference type="KEGG" id="phao:HF685_13670"/>
<feature type="transmembrane region" description="Helical" evidence="2">
    <location>
        <begin position="26"/>
        <end position="45"/>
    </location>
</feature>
<accession>A0A6H2DRA8</accession>
<feature type="region of interest" description="Disordered" evidence="1">
    <location>
        <begin position="80"/>
        <end position="99"/>
    </location>
</feature>
<dbReference type="AlphaFoldDB" id="A0A6H2DRA8"/>
<keyword evidence="4" id="KW-1185">Reference proteome</keyword>
<dbReference type="Proteomes" id="UP000501600">
    <property type="component" value="Chromosome"/>
</dbReference>
<evidence type="ECO:0000313" key="4">
    <source>
        <dbReference type="Proteomes" id="UP000501600"/>
    </source>
</evidence>
<protein>
    <recommendedName>
        <fullName evidence="5">Solute:sodium symporter small subunit</fullName>
    </recommendedName>
</protein>
<keyword evidence="2" id="KW-1133">Transmembrane helix</keyword>
<reference evidence="3 4" key="1">
    <citation type="submission" date="2020-04" db="EMBL/GenBank/DDBJ databases">
        <title>Genome sequence for Sphingorhabdus sp. strain M1.</title>
        <authorList>
            <person name="Park S.-J."/>
        </authorList>
    </citation>
    <scope>NUCLEOTIDE SEQUENCE [LARGE SCALE GENOMIC DNA]</scope>
    <source>
        <strain evidence="3 4">JK6</strain>
    </source>
</reference>
<keyword evidence="2" id="KW-0472">Membrane</keyword>
<name>A0A6H2DRA8_9SPHN</name>
<gene>
    <name evidence="3" type="ORF">HF685_13670</name>
</gene>
<keyword evidence="2" id="KW-0812">Transmembrane</keyword>
<evidence type="ECO:0000256" key="2">
    <source>
        <dbReference type="SAM" id="Phobius"/>
    </source>
</evidence>
<evidence type="ECO:0000313" key="3">
    <source>
        <dbReference type="EMBL" id="QJB70206.1"/>
    </source>
</evidence>
<dbReference type="RefSeq" id="WP_168820472.1">
    <property type="nucleotide sequence ID" value="NZ_CP051217.1"/>
</dbReference>
<sequence length="99" mass="10834">MPTPSPLEDPLNAHIAWTRYWQLMRWMALITIGCVVVALSILFYLHGLVSIHIYIAAAGGVFFALMLTSALMGLVFLSSGSGHDDCIDDPVSRDISPDE</sequence>
<feature type="compositionally biased region" description="Basic and acidic residues" evidence="1">
    <location>
        <begin position="82"/>
        <end position="99"/>
    </location>
</feature>
<proteinExistence type="predicted"/>
<evidence type="ECO:0000256" key="1">
    <source>
        <dbReference type="SAM" id="MobiDB-lite"/>
    </source>
</evidence>
<evidence type="ECO:0008006" key="5">
    <source>
        <dbReference type="Google" id="ProtNLM"/>
    </source>
</evidence>
<feature type="transmembrane region" description="Helical" evidence="2">
    <location>
        <begin position="51"/>
        <end position="77"/>
    </location>
</feature>
<dbReference type="EMBL" id="CP051217">
    <property type="protein sequence ID" value="QJB70206.1"/>
    <property type="molecule type" value="Genomic_DNA"/>
</dbReference>